<dbReference type="Pfam" id="PF00535">
    <property type="entry name" value="Glycos_transf_2"/>
    <property type="match status" value="1"/>
</dbReference>
<dbReference type="Proteomes" id="UP000239698">
    <property type="component" value="Unassembled WGS sequence"/>
</dbReference>
<dbReference type="InterPro" id="IPR029044">
    <property type="entry name" value="Nucleotide-diphossugar_trans"/>
</dbReference>
<proteinExistence type="predicted"/>
<dbReference type="KEGG" id="rry:C1O28_08210"/>
<dbReference type="PANTHER" id="PTHR43685:SF2">
    <property type="entry name" value="GLYCOSYLTRANSFERASE 2-LIKE DOMAIN-CONTAINING PROTEIN"/>
    <property type="match status" value="1"/>
</dbReference>
<protein>
    <recommendedName>
        <fullName evidence="3">Glycosyltransferase 2-like domain-containing protein</fullName>
    </recommendedName>
</protein>
<evidence type="ECO:0000256" key="1">
    <source>
        <dbReference type="SAM" id="MobiDB-lite"/>
    </source>
</evidence>
<feature type="region of interest" description="Disordered" evidence="1">
    <location>
        <begin position="1"/>
        <end position="25"/>
    </location>
</feature>
<evidence type="ECO:0000313" key="5">
    <source>
        <dbReference type="EMBL" id="PPH79845.1"/>
    </source>
</evidence>
<dbReference type="PANTHER" id="PTHR43685">
    <property type="entry name" value="GLYCOSYLTRANSFERASE"/>
    <property type="match status" value="1"/>
</dbReference>
<evidence type="ECO:0000313" key="6">
    <source>
        <dbReference type="Proteomes" id="UP000237881"/>
    </source>
</evidence>
<evidence type="ECO:0000313" key="4">
    <source>
        <dbReference type="EMBL" id="PPF16334.1"/>
    </source>
</evidence>
<feature type="domain" description="Glycosyltransferase 2-like" evidence="3">
    <location>
        <begin position="35"/>
        <end position="199"/>
    </location>
</feature>
<feature type="transmembrane region" description="Helical" evidence="2">
    <location>
        <begin position="328"/>
        <end position="350"/>
    </location>
</feature>
<evidence type="ECO:0000313" key="7">
    <source>
        <dbReference type="Proteomes" id="UP000239698"/>
    </source>
</evidence>
<dbReference type="EMBL" id="PSVT01000001">
    <property type="protein sequence ID" value="PPH79845.1"/>
    <property type="molecule type" value="Genomic_DNA"/>
</dbReference>
<dbReference type="Gene3D" id="3.90.550.10">
    <property type="entry name" value="Spore Coat Polysaccharide Biosynthesis Protein SpsA, Chain A"/>
    <property type="match status" value="1"/>
</dbReference>
<dbReference type="EMBL" id="PSUL01000001">
    <property type="protein sequence ID" value="PPF16334.1"/>
    <property type="molecule type" value="Genomic_DNA"/>
</dbReference>
<dbReference type="InterPro" id="IPR001173">
    <property type="entry name" value="Glyco_trans_2-like"/>
</dbReference>
<evidence type="ECO:0000259" key="3">
    <source>
        <dbReference type="Pfam" id="PF00535"/>
    </source>
</evidence>
<dbReference type="InterPro" id="IPR050834">
    <property type="entry name" value="Glycosyltransf_2"/>
</dbReference>
<keyword evidence="7" id="KW-1185">Reference proteome</keyword>
<dbReference type="AlphaFoldDB" id="A0ABD6WDE1"/>
<accession>A0ABD6WDE1</accession>
<gene>
    <name evidence="4" type="ORF">C5C04_00695</name>
    <name evidence="5" type="ORF">C5C40_00700</name>
</gene>
<evidence type="ECO:0000256" key="2">
    <source>
        <dbReference type="SAM" id="Phobius"/>
    </source>
</evidence>
<keyword evidence="2" id="KW-0812">Transmembrane</keyword>
<sequence length="366" mass="40656">MGRRSRVSGRRLRPRPRCLPSTRSPAVTASTHSVTVIAPCYNAISQLDGFLAALGTTLGPGMRVLLVDDASSDDSAEVLESWAAGREDAQVLRNAQNGGVAAARNRALAEADSEFVWFVDVDDEWDPAILRTLATEAERTAADIVVCRALYRTRQSASGRVIDGLDRRELISSEQALERMASGQLHGFLWNKLFRRRVLQQDLFPRLSSQSDFIGVLRAVQASERVLFVPEILYSYVYTAASITRRRDPDLGNLLVCAEEMRAALARTFGNVPRPLSDWFTTWFYAVPVALTPIRQNADRALVNSGVRLGSAALQDVDLFRSAQRPRLLALGLVLKHLPAAFTVFSRVLYAVHDTHRRLANRRSTR</sequence>
<dbReference type="Proteomes" id="UP000237881">
    <property type="component" value="Unassembled WGS sequence"/>
</dbReference>
<keyword evidence="2" id="KW-0472">Membrane</keyword>
<dbReference type="SUPFAM" id="SSF53448">
    <property type="entry name" value="Nucleotide-diphospho-sugar transferases"/>
    <property type="match status" value="1"/>
</dbReference>
<comment type="caution">
    <text evidence="4">The sequence shown here is derived from an EMBL/GenBank/DDBJ whole genome shotgun (WGS) entry which is preliminary data.</text>
</comment>
<reference evidence="6 7" key="1">
    <citation type="submission" date="2018-02" db="EMBL/GenBank/DDBJ databases">
        <title>Bacteriophage NCPPB3778 and a type I-E CRISPR drive the evolution of the US Biological Select Agent, Rathayibacter toxicus.</title>
        <authorList>
            <person name="Davis E.W.II."/>
            <person name="Tabima J.F."/>
            <person name="Weisberg A.J."/>
            <person name="Lopes L.D."/>
            <person name="Wiseman M.S."/>
            <person name="Wiseman M.S."/>
            <person name="Pupko T."/>
            <person name="Belcher M.S."/>
            <person name="Sechler A.J."/>
            <person name="Tancos M.A."/>
            <person name="Schroeder B.K."/>
            <person name="Murray T.D."/>
            <person name="Luster D.G."/>
            <person name="Schneider W.L."/>
            <person name="Rogers E."/>
            <person name="Andreote F.D."/>
            <person name="Grunwald N.J."/>
            <person name="Putnam M.L."/>
            <person name="Chang J.H."/>
        </authorList>
    </citation>
    <scope>NUCLEOTIDE SEQUENCE [LARGE SCALE GENOMIC DNA]</scope>
    <source>
        <strain evidence="5 7">AY1D6</strain>
        <strain evidence="4 6">AY1I9</strain>
    </source>
</reference>
<organism evidence="4 6">
    <name type="scientific">Rathayibacter rathayi</name>
    <name type="common">Corynebacterium rathayi</name>
    <dbReference type="NCBI Taxonomy" id="33887"/>
    <lineage>
        <taxon>Bacteria</taxon>
        <taxon>Bacillati</taxon>
        <taxon>Actinomycetota</taxon>
        <taxon>Actinomycetes</taxon>
        <taxon>Micrococcales</taxon>
        <taxon>Microbacteriaceae</taxon>
        <taxon>Rathayibacter</taxon>
    </lineage>
</organism>
<name>A0ABD6WDE1_RATRA</name>
<keyword evidence="2" id="KW-1133">Transmembrane helix</keyword>
<feature type="compositionally biased region" description="Basic residues" evidence="1">
    <location>
        <begin position="1"/>
        <end position="16"/>
    </location>
</feature>
<dbReference type="CDD" id="cd00761">
    <property type="entry name" value="Glyco_tranf_GTA_type"/>
    <property type="match status" value="1"/>
</dbReference>